<dbReference type="Pfam" id="PF00300">
    <property type="entry name" value="His_Phos_1"/>
    <property type="match status" value="1"/>
</dbReference>
<dbReference type="PANTHER" id="PTHR48100:SF51">
    <property type="entry name" value="PHOSPHOGLYCERATE MUTASE"/>
    <property type="match status" value="1"/>
</dbReference>
<dbReference type="EMBL" id="BAEE01000045">
    <property type="protein sequence ID" value="GAB09653.1"/>
    <property type="molecule type" value="Genomic_DNA"/>
</dbReference>
<dbReference type="RefSeq" id="WP_007321728.1">
    <property type="nucleotide sequence ID" value="NZ_BAEE01000045.1"/>
</dbReference>
<protein>
    <submittedName>
        <fullName evidence="1">Putative phosphoglycerate mutase family protein</fullName>
    </submittedName>
</protein>
<accession>G7H1C8</accession>
<sequence length="222" mass="24216">MSDKAIRSSGVRTGQHTVVHMMRHGEVHNPDGILYGRLPGFRLSETGRVQAQTVADSLADHDVAAVFASPLQRAQETATPIAAAHGLEIVTNEDLIESDNVFEGLKVSVGDGALSKPRHWPKLRDPFTPSWGEPYIQLAHRMLGAATTARDAARGHEVVCVSHQLPVYTLRRFLEGQRLWHDPRRRQCSLASVTSLIYDGDALIDIVYSEPAGASDPLITGA</sequence>
<reference evidence="1 2" key="1">
    <citation type="submission" date="2011-11" db="EMBL/GenBank/DDBJ databases">
        <title>Whole genome shotgun sequence of Gordonia araii NBRC 100433.</title>
        <authorList>
            <person name="Yoshida Y."/>
            <person name="Hosoyama A."/>
            <person name="Tsuchikane K."/>
            <person name="Katsumata H."/>
            <person name="Yamazaki S."/>
            <person name="Fujita N."/>
        </authorList>
    </citation>
    <scope>NUCLEOTIDE SEQUENCE [LARGE SCALE GENOMIC DNA]</scope>
    <source>
        <strain evidence="1 2">NBRC 100433</strain>
    </source>
</reference>
<dbReference type="STRING" id="1073574.GOARA_045_00070"/>
<dbReference type="Gene3D" id="3.40.50.1240">
    <property type="entry name" value="Phosphoglycerate mutase-like"/>
    <property type="match status" value="1"/>
</dbReference>
<dbReference type="AlphaFoldDB" id="G7H1C8"/>
<dbReference type="OrthoDB" id="3215466at2"/>
<dbReference type="SMART" id="SM00855">
    <property type="entry name" value="PGAM"/>
    <property type="match status" value="1"/>
</dbReference>
<proteinExistence type="predicted"/>
<organism evidence="1 2">
    <name type="scientific">Gordonia araii NBRC 100433</name>
    <dbReference type="NCBI Taxonomy" id="1073574"/>
    <lineage>
        <taxon>Bacteria</taxon>
        <taxon>Bacillati</taxon>
        <taxon>Actinomycetota</taxon>
        <taxon>Actinomycetes</taxon>
        <taxon>Mycobacteriales</taxon>
        <taxon>Gordoniaceae</taxon>
        <taxon>Gordonia</taxon>
    </lineage>
</organism>
<keyword evidence="2" id="KW-1185">Reference proteome</keyword>
<dbReference type="Proteomes" id="UP000035088">
    <property type="component" value="Unassembled WGS sequence"/>
</dbReference>
<dbReference type="InterPro" id="IPR029033">
    <property type="entry name" value="His_PPase_superfam"/>
</dbReference>
<dbReference type="InterPro" id="IPR013078">
    <property type="entry name" value="His_Pase_superF_clade-1"/>
</dbReference>
<dbReference type="CDD" id="cd07067">
    <property type="entry name" value="HP_PGM_like"/>
    <property type="match status" value="1"/>
</dbReference>
<evidence type="ECO:0000313" key="1">
    <source>
        <dbReference type="EMBL" id="GAB09653.1"/>
    </source>
</evidence>
<dbReference type="InterPro" id="IPR050275">
    <property type="entry name" value="PGM_Phosphatase"/>
</dbReference>
<evidence type="ECO:0000313" key="2">
    <source>
        <dbReference type="Proteomes" id="UP000035088"/>
    </source>
</evidence>
<dbReference type="PANTHER" id="PTHR48100">
    <property type="entry name" value="BROAD-SPECIFICITY PHOSPHATASE YOR283W-RELATED"/>
    <property type="match status" value="1"/>
</dbReference>
<comment type="caution">
    <text evidence="1">The sequence shown here is derived from an EMBL/GenBank/DDBJ whole genome shotgun (WGS) entry which is preliminary data.</text>
</comment>
<dbReference type="GO" id="GO:0005737">
    <property type="term" value="C:cytoplasm"/>
    <property type="evidence" value="ECO:0007669"/>
    <property type="project" value="TreeGrafter"/>
</dbReference>
<dbReference type="GO" id="GO:0016791">
    <property type="term" value="F:phosphatase activity"/>
    <property type="evidence" value="ECO:0007669"/>
    <property type="project" value="TreeGrafter"/>
</dbReference>
<gene>
    <name evidence="1" type="ORF">GOARA_045_00070</name>
</gene>
<dbReference type="SUPFAM" id="SSF53254">
    <property type="entry name" value="Phosphoglycerate mutase-like"/>
    <property type="match status" value="1"/>
</dbReference>
<name>G7H1C8_9ACTN</name>